<accession>N1QWQ2</accession>
<dbReference type="PROSITE" id="PS51999">
    <property type="entry name" value="ZF_GRF"/>
    <property type="match status" value="1"/>
</dbReference>
<protein>
    <recommendedName>
        <fullName evidence="2">GRF-type domain-containing protein</fullName>
    </recommendedName>
</protein>
<keyword evidence="1" id="KW-0479">Metal-binding</keyword>
<reference evidence="3" key="1">
    <citation type="submission" date="2015-06" db="UniProtKB">
        <authorList>
            <consortium name="EnsemblPlants"/>
        </authorList>
    </citation>
    <scope>IDENTIFICATION</scope>
</reference>
<evidence type="ECO:0000256" key="1">
    <source>
        <dbReference type="PROSITE-ProRule" id="PRU01343"/>
    </source>
</evidence>
<name>N1QWQ2_AEGTA</name>
<dbReference type="GO" id="GO:0008270">
    <property type="term" value="F:zinc ion binding"/>
    <property type="evidence" value="ECO:0007669"/>
    <property type="project" value="UniProtKB-KW"/>
</dbReference>
<keyword evidence="1" id="KW-0863">Zinc-finger</keyword>
<dbReference type="AlphaFoldDB" id="N1QWQ2"/>
<dbReference type="PANTHER" id="PTHR33680">
    <property type="entry name" value="OS07G0190500 PROTEIN"/>
    <property type="match status" value="1"/>
</dbReference>
<sequence>MACNGEVQNVVTYVARRGKNAGQRFYKCRNHNPSAGGCDFYRWQDGYAAHLANLEGGEAVVGQIGRGYMLAAAPVAGRQGVTVADAASINLWYQNQTW</sequence>
<dbReference type="PANTHER" id="PTHR33680:SF7">
    <property type="entry name" value="OS02G0474200 PROTEIN"/>
    <property type="match status" value="1"/>
</dbReference>
<dbReference type="EnsemblPlants" id="EMT15681">
    <property type="protein sequence ID" value="EMT15681"/>
    <property type="gene ID" value="F775_23881"/>
</dbReference>
<keyword evidence="1" id="KW-0862">Zinc</keyword>
<evidence type="ECO:0000259" key="2">
    <source>
        <dbReference type="PROSITE" id="PS51999"/>
    </source>
</evidence>
<organism evidence="3">
    <name type="scientific">Aegilops tauschii</name>
    <name type="common">Tausch's goatgrass</name>
    <name type="synonym">Aegilops squarrosa</name>
    <dbReference type="NCBI Taxonomy" id="37682"/>
    <lineage>
        <taxon>Eukaryota</taxon>
        <taxon>Viridiplantae</taxon>
        <taxon>Streptophyta</taxon>
        <taxon>Embryophyta</taxon>
        <taxon>Tracheophyta</taxon>
        <taxon>Spermatophyta</taxon>
        <taxon>Magnoliopsida</taxon>
        <taxon>Liliopsida</taxon>
        <taxon>Poales</taxon>
        <taxon>Poaceae</taxon>
        <taxon>BOP clade</taxon>
        <taxon>Pooideae</taxon>
        <taxon>Triticodae</taxon>
        <taxon>Triticeae</taxon>
        <taxon>Triticinae</taxon>
        <taxon>Aegilops</taxon>
    </lineage>
</organism>
<dbReference type="InterPro" id="IPR010666">
    <property type="entry name" value="Znf_GRF"/>
</dbReference>
<proteinExistence type="predicted"/>
<evidence type="ECO:0000313" key="3">
    <source>
        <dbReference type="EnsemblPlants" id="EMT15681"/>
    </source>
</evidence>
<feature type="domain" description="GRF-type" evidence="2">
    <location>
        <begin position="3"/>
        <end position="47"/>
    </location>
</feature>
<dbReference type="Pfam" id="PF06839">
    <property type="entry name" value="Zn_ribbon_GRF"/>
    <property type="match status" value="1"/>
</dbReference>